<name>A0A328B1L1_9CAUL</name>
<accession>A0A328B1L1</accession>
<dbReference type="EMBL" id="QFYP01000001">
    <property type="protein sequence ID" value="RAK61300.1"/>
    <property type="molecule type" value="Genomic_DNA"/>
</dbReference>
<sequence length="354" mass="38904">MFETGDAAPDRRILLAADGAQDSGHDLEEMDALTLDALLVVLDLLARSPDGAVVNARTVLEAKNYRRCGRERQAFERKILEHLRRLARLNLELAGGVQPFFDFAPRNVARTDFIVRPGTALATGLALETTTELPRSVLHIDHRRNRRAEPLAKKLAVLFALSGPIPNASIAALLVRVGEPIGAGGEPRQGRVVLRFDAAIALLVTLGQLEIRNAPAITRRKGWIQRWLSSQVAIEPSGAAFAASGGARHPTLLNGETLHSPRPTIAPEWAPFEPSRGRGRPRFTPSEQQRQLVETMYGRGRTRETIADTIGVSLPTLRRYFAAELARSPSEPLRLSCDEHPVIRRRGNSFSSDD</sequence>
<dbReference type="Proteomes" id="UP000249842">
    <property type="component" value="Unassembled WGS sequence"/>
</dbReference>
<dbReference type="Gene3D" id="1.10.10.60">
    <property type="entry name" value="Homeodomain-like"/>
    <property type="match status" value="1"/>
</dbReference>
<evidence type="ECO:0000313" key="1">
    <source>
        <dbReference type="EMBL" id="RAK61300.1"/>
    </source>
</evidence>
<comment type="caution">
    <text evidence="1">The sequence shown here is derived from an EMBL/GenBank/DDBJ whole genome shotgun (WGS) entry which is preliminary data.</text>
</comment>
<evidence type="ECO:0000313" key="2">
    <source>
        <dbReference type="Proteomes" id="UP000249842"/>
    </source>
</evidence>
<dbReference type="AlphaFoldDB" id="A0A328B1L1"/>
<gene>
    <name evidence="1" type="ORF">DJ021_16575</name>
</gene>
<protein>
    <recommendedName>
        <fullName evidence="3">Resolvase HTH domain-containing protein</fullName>
    </recommendedName>
</protein>
<evidence type="ECO:0008006" key="3">
    <source>
        <dbReference type="Google" id="ProtNLM"/>
    </source>
</evidence>
<organism evidence="1 2">
    <name type="scientific">Phenylobacterium hankyongense</name>
    <dbReference type="NCBI Taxonomy" id="1813876"/>
    <lineage>
        <taxon>Bacteria</taxon>
        <taxon>Pseudomonadati</taxon>
        <taxon>Pseudomonadota</taxon>
        <taxon>Alphaproteobacteria</taxon>
        <taxon>Caulobacterales</taxon>
        <taxon>Caulobacteraceae</taxon>
        <taxon>Phenylobacterium</taxon>
    </lineage>
</organism>
<reference evidence="2" key="1">
    <citation type="submission" date="2018-05" db="EMBL/GenBank/DDBJ databases">
        <authorList>
            <person name="Li X."/>
        </authorList>
    </citation>
    <scope>NUCLEOTIDE SEQUENCE [LARGE SCALE GENOMIC DNA]</scope>
    <source>
        <strain evidence="2">HKS-05</strain>
    </source>
</reference>
<keyword evidence="2" id="KW-1185">Reference proteome</keyword>
<proteinExistence type="predicted"/>